<dbReference type="PANTHER" id="PTHR35811:SF1">
    <property type="entry name" value="HTH OST-TYPE DOMAIN-CONTAINING PROTEIN"/>
    <property type="match status" value="1"/>
</dbReference>
<keyword evidence="3" id="KW-1185">Reference proteome</keyword>
<evidence type="ECO:0000259" key="1">
    <source>
        <dbReference type="Pfam" id="PF01936"/>
    </source>
</evidence>
<dbReference type="RefSeq" id="WP_251798014.1">
    <property type="nucleotide sequence ID" value="NZ_JAMQOL010000014.1"/>
</dbReference>
<dbReference type="EMBL" id="JAMQOL010000014">
    <property type="protein sequence ID" value="MCM4078166.1"/>
    <property type="molecule type" value="Genomic_DNA"/>
</dbReference>
<dbReference type="Pfam" id="PF01936">
    <property type="entry name" value="NYN"/>
    <property type="match status" value="1"/>
</dbReference>
<reference evidence="2 3" key="1">
    <citation type="submission" date="2022-06" db="EMBL/GenBank/DDBJ databases">
        <title>Actinoplanes abujensis sp. nov., isolated from Nigerian arid soil.</title>
        <authorList>
            <person name="Ding P."/>
        </authorList>
    </citation>
    <scope>NUCLEOTIDE SEQUENCE [LARGE SCALE GENOMIC DNA]</scope>
    <source>
        <strain evidence="3">TRM88002</strain>
    </source>
</reference>
<feature type="domain" description="NYN" evidence="1">
    <location>
        <begin position="5"/>
        <end position="172"/>
    </location>
</feature>
<evidence type="ECO:0000313" key="2">
    <source>
        <dbReference type="EMBL" id="MCM4078166.1"/>
    </source>
</evidence>
<sequence>MEHVRAALYLDFDNVFSGLYKIDPDVAIQFANQPKIWLDRLAATFSPEAPRRWLVLRCYLNPAGSVSRTDPASDQTRLYFSKFRPGFVRAGFEVIDCPRYSGTKNAADIRIVVDAVDALSADTRYDEFVIASGDSDMTPLLQRLRRSDRRTMIVSPADAAEAFTTIADQVLDSQRVLALVQGESVDIDDEPDDVSAAELEGDFGVALDRDLEARQDADSRRSAAYEAFQSMVTDEYQQAAEPVNMASLAHRIRAQLGSVVSESNWFGFGSFARAVASLHLANLNMSQHLLWDADRHSQPESEGGMPRRTGLPPAVERVADQLNLPTLPQPSWPAVYRVLSDYAHTHAFNLTHCTSWARDQLREQGFGVSRSAVAFVVRGCSYGGAPLHRKPAPTAIEIGEAFIDNVISRAEAEFVLSDDEKTTIRGWLDGEREDWPGGPAG</sequence>
<comment type="caution">
    <text evidence="2">The sequence shown here is derived from an EMBL/GenBank/DDBJ whole genome shotgun (WGS) entry which is preliminary data.</text>
</comment>
<organism evidence="2 3">
    <name type="scientific">Paractinoplanes hotanensis</name>
    <dbReference type="NCBI Taxonomy" id="2906497"/>
    <lineage>
        <taxon>Bacteria</taxon>
        <taxon>Bacillati</taxon>
        <taxon>Actinomycetota</taxon>
        <taxon>Actinomycetes</taxon>
        <taxon>Micromonosporales</taxon>
        <taxon>Micromonosporaceae</taxon>
        <taxon>Paractinoplanes</taxon>
    </lineage>
</organism>
<accession>A0ABT0XWJ7</accession>
<dbReference type="PANTHER" id="PTHR35811">
    <property type="entry name" value="SLR1870 PROTEIN"/>
    <property type="match status" value="1"/>
</dbReference>
<gene>
    <name evidence="2" type="ORF">LXN57_11365</name>
</gene>
<name>A0ABT0XWJ7_9ACTN</name>
<proteinExistence type="predicted"/>
<dbReference type="Gene3D" id="3.40.50.1010">
    <property type="entry name" value="5'-nuclease"/>
    <property type="match status" value="1"/>
</dbReference>
<dbReference type="InterPro" id="IPR021139">
    <property type="entry name" value="NYN"/>
</dbReference>
<dbReference type="Proteomes" id="UP001523216">
    <property type="component" value="Unassembled WGS sequence"/>
</dbReference>
<protein>
    <submittedName>
        <fullName evidence="2">NYN domain-containing protein</fullName>
    </submittedName>
</protein>
<evidence type="ECO:0000313" key="3">
    <source>
        <dbReference type="Proteomes" id="UP001523216"/>
    </source>
</evidence>